<keyword evidence="7 8" id="KW-0482">Metalloprotease</keyword>
<dbReference type="PANTHER" id="PTHR21711">
    <property type="entry name" value="MITOCHONDRIAL INNER MEMBRANE PROTEASE"/>
    <property type="match status" value="1"/>
</dbReference>
<dbReference type="Pfam" id="PF09768">
    <property type="entry name" value="Peptidase_M76"/>
    <property type="match status" value="1"/>
</dbReference>
<keyword evidence="6 8" id="KW-0378">Hydrolase</keyword>
<dbReference type="AlphaFoldDB" id="A0AAN6GI91"/>
<keyword evidence="8" id="KW-0999">Mitochondrion inner membrane</keyword>
<dbReference type="InterPro" id="IPR019165">
    <property type="entry name" value="Peptidase_M76_ATP23"/>
</dbReference>
<protein>
    <recommendedName>
        <fullName evidence="3 8">Mitochondrial inner membrane protease ATP23</fullName>
        <ecNumber evidence="8">3.4.24.-</ecNumber>
    </recommendedName>
</protein>
<evidence type="ECO:0000256" key="8">
    <source>
        <dbReference type="RuleBase" id="RU364057"/>
    </source>
</evidence>
<evidence type="ECO:0000256" key="2">
    <source>
        <dbReference type="ARBA" id="ARBA00009915"/>
    </source>
</evidence>
<dbReference type="GO" id="GO:0034982">
    <property type="term" value="P:mitochondrial protein processing"/>
    <property type="evidence" value="ECO:0007669"/>
    <property type="project" value="TreeGrafter"/>
</dbReference>
<evidence type="ECO:0000313" key="11">
    <source>
        <dbReference type="Proteomes" id="UP001176521"/>
    </source>
</evidence>
<keyword evidence="11" id="KW-1185">Reference proteome</keyword>
<evidence type="ECO:0000256" key="1">
    <source>
        <dbReference type="ARBA" id="ARBA00004137"/>
    </source>
</evidence>
<evidence type="ECO:0000313" key="10">
    <source>
        <dbReference type="EMBL" id="KAK0539212.1"/>
    </source>
</evidence>
<keyword evidence="4 8" id="KW-0645">Protease</keyword>
<feature type="region of interest" description="Disordered" evidence="9">
    <location>
        <begin position="60"/>
        <end position="84"/>
    </location>
</feature>
<dbReference type="GO" id="GO:0033615">
    <property type="term" value="P:mitochondrial proton-transporting ATP synthase complex assembly"/>
    <property type="evidence" value="ECO:0007669"/>
    <property type="project" value="TreeGrafter"/>
</dbReference>
<evidence type="ECO:0000256" key="5">
    <source>
        <dbReference type="ARBA" id="ARBA00022723"/>
    </source>
</evidence>
<dbReference type="GO" id="GO:0005743">
    <property type="term" value="C:mitochondrial inner membrane"/>
    <property type="evidence" value="ECO:0007669"/>
    <property type="project" value="UniProtKB-SubCell"/>
</dbReference>
<dbReference type="GO" id="GO:0046872">
    <property type="term" value="F:metal ion binding"/>
    <property type="evidence" value="ECO:0007669"/>
    <property type="project" value="UniProtKB-KW"/>
</dbReference>
<accession>A0AAN6GI91</accession>
<sequence>MSTSAQAQDTRGSRSFHRWLDACSAAFPTPDSLPWKRQRRSVPRSGSDMRNIAAWSVVEDGERKAGTGAAKKEEAKEEEEHEFWPHPETEIERQARERAERWGVQLAKYSPMIRFLSRHLSMISCDPYSAPDDSYVPDPTTDPALAAAQYMPISPLGRIVFGACAPGRAGGFQPMDPPEESGILICSNRISSKSHLERTMAHEMIHWWDHCRFNVNWANVRHNACSEIRAAALSGDCSLPAEFTRGTFLHHPRFLKQHQACARRRAIASLLDANSLAHLQGEARLAAAERAVDEVWEACWNDTRPFDEIY</sequence>
<comment type="function">
    <text evidence="8">Has a dual role in the assembly of mitochondrial ATPase.</text>
</comment>
<evidence type="ECO:0000256" key="3">
    <source>
        <dbReference type="ARBA" id="ARBA00014615"/>
    </source>
</evidence>
<comment type="similarity">
    <text evidence="2 8">Belongs to the peptidase M76 family.</text>
</comment>
<evidence type="ECO:0000256" key="9">
    <source>
        <dbReference type="SAM" id="MobiDB-lite"/>
    </source>
</evidence>
<dbReference type="EMBL" id="JAPDMQ010000034">
    <property type="protein sequence ID" value="KAK0539212.1"/>
    <property type="molecule type" value="Genomic_DNA"/>
</dbReference>
<keyword evidence="5 8" id="KW-0479">Metal-binding</keyword>
<comment type="subcellular location">
    <subcellularLocation>
        <location evidence="1 8">Mitochondrion inner membrane</location>
        <topology evidence="1 8">Peripheral membrane protein</topology>
        <orientation evidence="1 8">Intermembrane side</orientation>
    </subcellularLocation>
</comment>
<proteinExistence type="inferred from homology"/>
<dbReference type="GO" id="GO:0004222">
    <property type="term" value="F:metalloendopeptidase activity"/>
    <property type="evidence" value="ECO:0007669"/>
    <property type="project" value="InterPro"/>
</dbReference>
<evidence type="ECO:0000256" key="4">
    <source>
        <dbReference type="ARBA" id="ARBA00022670"/>
    </source>
</evidence>
<organism evidence="10 11">
    <name type="scientific">Tilletia horrida</name>
    <dbReference type="NCBI Taxonomy" id="155126"/>
    <lineage>
        <taxon>Eukaryota</taxon>
        <taxon>Fungi</taxon>
        <taxon>Dikarya</taxon>
        <taxon>Basidiomycota</taxon>
        <taxon>Ustilaginomycotina</taxon>
        <taxon>Exobasidiomycetes</taxon>
        <taxon>Tilletiales</taxon>
        <taxon>Tilletiaceae</taxon>
        <taxon>Tilletia</taxon>
    </lineage>
</organism>
<dbReference type="EC" id="3.4.24.-" evidence="8"/>
<keyword evidence="8" id="KW-0496">Mitochondrion</keyword>
<keyword evidence="8" id="KW-0472">Membrane</keyword>
<feature type="compositionally biased region" description="Basic and acidic residues" evidence="9">
    <location>
        <begin position="60"/>
        <end position="75"/>
    </location>
</feature>
<name>A0AAN6GI91_9BASI</name>
<evidence type="ECO:0000256" key="7">
    <source>
        <dbReference type="ARBA" id="ARBA00023049"/>
    </source>
</evidence>
<evidence type="ECO:0000256" key="6">
    <source>
        <dbReference type="ARBA" id="ARBA00022801"/>
    </source>
</evidence>
<gene>
    <name evidence="10" type="primary">ATP23</name>
    <name evidence="10" type="ORF">OC842_001033</name>
</gene>
<dbReference type="Proteomes" id="UP001176521">
    <property type="component" value="Unassembled WGS sequence"/>
</dbReference>
<reference evidence="10" key="1">
    <citation type="journal article" date="2023" name="PhytoFront">
        <title>Draft Genome Resources of Seven Strains of Tilletia horrida, Causal Agent of Kernel Smut of Rice.</title>
        <authorList>
            <person name="Khanal S."/>
            <person name="Antony Babu S."/>
            <person name="Zhou X.G."/>
        </authorList>
    </citation>
    <scope>NUCLEOTIDE SEQUENCE</scope>
    <source>
        <strain evidence="10">TX3</strain>
    </source>
</reference>
<dbReference type="PANTHER" id="PTHR21711:SF0">
    <property type="entry name" value="MITOCHONDRIAL INNER MEMBRANE PROTEASE ATP23 HOMOLOG"/>
    <property type="match status" value="1"/>
</dbReference>
<comment type="caution">
    <text evidence="10">The sequence shown here is derived from an EMBL/GenBank/DDBJ whole genome shotgun (WGS) entry which is preliminary data.</text>
</comment>